<accession>A0A4Y9YN38</accession>
<proteinExistence type="predicted"/>
<feature type="coiled-coil region" evidence="1">
    <location>
        <begin position="214"/>
        <end position="275"/>
    </location>
</feature>
<dbReference type="EMBL" id="SEOQ01000434">
    <property type="protein sequence ID" value="TFY63057.1"/>
    <property type="molecule type" value="Genomic_DNA"/>
</dbReference>
<evidence type="ECO:0000313" key="3">
    <source>
        <dbReference type="EMBL" id="TFY63057.1"/>
    </source>
</evidence>
<dbReference type="SUPFAM" id="SSF75704">
    <property type="entry name" value="Mitotic arrest deficient-like 1, Mad1"/>
    <property type="match status" value="1"/>
</dbReference>
<keyword evidence="1" id="KW-0175">Coiled coil</keyword>
<gene>
    <name evidence="3" type="ORF">EVG20_g6476</name>
</gene>
<reference evidence="3 4" key="1">
    <citation type="submission" date="2019-02" db="EMBL/GenBank/DDBJ databases">
        <title>Genome sequencing of the rare red list fungi Dentipellis fragilis.</title>
        <authorList>
            <person name="Buettner E."/>
            <person name="Kellner H."/>
        </authorList>
    </citation>
    <scope>NUCLEOTIDE SEQUENCE [LARGE SCALE GENOMIC DNA]</scope>
    <source>
        <strain evidence="3 4">DSM 105465</strain>
    </source>
</reference>
<dbReference type="AlphaFoldDB" id="A0A4Y9YN38"/>
<organism evidence="3 4">
    <name type="scientific">Dentipellis fragilis</name>
    <dbReference type="NCBI Taxonomy" id="205917"/>
    <lineage>
        <taxon>Eukaryota</taxon>
        <taxon>Fungi</taxon>
        <taxon>Dikarya</taxon>
        <taxon>Basidiomycota</taxon>
        <taxon>Agaricomycotina</taxon>
        <taxon>Agaricomycetes</taxon>
        <taxon>Russulales</taxon>
        <taxon>Hericiaceae</taxon>
        <taxon>Dentipellis</taxon>
    </lineage>
</organism>
<feature type="compositionally biased region" description="Basic and acidic residues" evidence="2">
    <location>
        <begin position="152"/>
        <end position="175"/>
    </location>
</feature>
<sequence length="292" mass="32453">MSSRERADWLRRSMKVAKQQRTGLYKPQKLLRKESQSTVRDRVVTRSYSQLDVASHEAGPSHAPASGAVLTGVPPDYLGPGLQATHSVPYFPMPGPPSFLQHGRQVLAASSRTISHSRSSESETRGSACPAMHGRAQEKATRAAAAPRLKQHLSDEIRKKKAEKAQKKRDRDVDDRVNLNNVLPEDRRVKTDPPGLVEVIRRVTEYIPEIRSENQTLRRRNAMLEGQMDLASETNSVLTTLLHAVDTTNEAEDERTRTRNLLIRLEAEIGQLRAQVAGKGVASSTSERSNVS</sequence>
<name>A0A4Y9YN38_9AGAM</name>
<dbReference type="Proteomes" id="UP000298327">
    <property type="component" value="Unassembled WGS sequence"/>
</dbReference>
<feature type="region of interest" description="Disordered" evidence="2">
    <location>
        <begin position="107"/>
        <end position="175"/>
    </location>
</feature>
<evidence type="ECO:0000313" key="4">
    <source>
        <dbReference type="Proteomes" id="UP000298327"/>
    </source>
</evidence>
<evidence type="ECO:0000256" key="1">
    <source>
        <dbReference type="SAM" id="Coils"/>
    </source>
</evidence>
<feature type="compositionally biased region" description="Basic and acidic residues" evidence="2">
    <location>
        <begin position="1"/>
        <end position="11"/>
    </location>
</feature>
<feature type="region of interest" description="Disordered" evidence="2">
    <location>
        <begin position="1"/>
        <end position="22"/>
    </location>
</feature>
<keyword evidence="4" id="KW-1185">Reference proteome</keyword>
<comment type="caution">
    <text evidence="3">The sequence shown here is derived from an EMBL/GenBank/DDBJ whole genome shotgun (WGS) entry which is preliminary data.</text>
</comment>
<protein>
    <submittedName>
        <fullName evidence="3">Uncharacterized protein</fullName>
    </submittedName>
</protein>
<evidence type="ECO:0000256" key="2">
    <source>
        <dbReference type="SAM" id="MobiDB-lite"/>
    </source>
</evidence>